<keyword evidence="3" id="KW-1185">Reference proteome</keyword>
<feature type="region of interest" description="Disordered" evidence="1">
    <location>
        <begin position="27"/>
        <end position="70"/>
    </location>
</feature>
<name>A0A5P1EM99_ASPOF</name>
<protein>
    <submittedName>
        <fullName evidence="2">Uncharacterized protein</fullName>
    </submittedName>
</protein>
<sequence length="243" mass="26379">MGRKVLSQNPLSIPTKTVTSPLLNKNLKKKTQKKKAYSSNASTPFRHQNWKAESPHGSPRPHPSRALSPTAHNTATTAHLRRVHLLPPRPLPALTQRINALKLVCHHPDSSPHPPPALHQVLRLAPHGHIAACVEVTSTPAPPPPQHRTAGDCTRHVISFSVTGAAPPRYLAVRPVTSWRGEGGRVTRGGVILRGGGRGTEEAQECLRTVVRLNLQKWPLCHARFSSELSVESLLSVGTSSIP</sequence>
<feature type="compositionally biased region" description="Polar residues" evidence="1">
    <location>
        <begin position="37"/>
        <end position="46"/>
    </location>
</feature>
<evidence type="ECO:0000313" key="3">
    <source>
        <dbReference type="Proteomes" id="UP000243459"/>
    </source>
</evidence>
<gene>
    <name evidence="2" type="ORF">A4U43_C06F11920</name>
</gene>
<dbReference type="Gramene" id="ONK66783">
    <property type="protein sequence ID" value="ONK66783"/>
    <property type="gene ID" value="A4U43_C06F11920"/>
</dbReference>
<accession>A0A5P1EM99</accession>
<organism evidence="2 3">
    <name type="scientific">Asparagus officinalis</name>
    <name type="common">Garden asparagus</name>
    <dbReference type="NCBI Taxonomy" id="4686"/>
    <lineage>
        <taxon>Eukaryota</taxon>
        <taxon>Viridiplantae</taxon>
        <taxon>Streptophyta</taxon>
        <taxon>Embryophyta</taxon>
        <taxon>Tracheophyta</taxon>
        <taxon>Spermatophyta</taxon>
        <taxon>Magnoliopsida</taxon>
        <taxon>Liliopsida</taxon>
        <taxon>Asparagales</taxon>
        <taxon>Asparagaceae</taxon>
        <taxon>Asparagoideae</taxon>
        <taxon>Asparagus</taxon>
    </lineage>
</organism>
<dbReference type="EMBL" id="CM007386">
    <property type="protein sequence ID" value="ONK66783.1"/>
    <property type="molecule type" value="Genomic_DNA"/>
</dbReference>
<evidence type="ECO:0000256" key="1">
    <source>
        <dbReference type="SAM" id="MobiDB-lite"/>
    </source>
</evidence>
<reference evidence="3" key="1">
    <citation type="journal article" date="2017" name="Nat. Commun.">
        <title>The asparagus genome sheds light on the origin and evolution of a young Y chromosome.</title>
        <authorList>
            <person name="Harkess A."/>
            <person name="Zhou J."/>
            <person name="Xu C."/>
            <person name="Bowers J.E."/>
            <person name="Van der Hulst R."/>
            <person name="Ayyampalayam S."/>
            <person name="Mercati F."/>
            <person name="Riccardi P."/>
            <person name="McKain M.R."/>
            <person name="Kakrana A."/>
            <person name="Tang H."/>
            <person name="Ray J."/>
            <person name="Groenendijk J."/>
            <person name="Arikit S."/>
            <person name="Mathioni S.M."/>
            <person name="Nakano M."/>
            <person name="Shan H."/>
            <person name="Telgmann-Rauber A."/>
            <person name="Kanno A."/>
            <person name="Yue Z."/>
            <person name="Chen H."/>
            <person name="Li W."/>
            <person name="Chen Y."/>
            <person name="Xu X."/>
            <person name="Zhang Y."/>
            <person name="Luo S."/>
            <person name="Chen H."/>
            <person name="Gao J."/>
            <person name="Mao Z."/>
            <person name="Pires J.C."/>
            <person name="Luo M."/>
            <person name="Kudrna D."/>
            <person name="Wing R.A."/>
            <person name="Meyers B.C."/>
            <person name="Yi K."/>
            <person name="Kong H."/>
            <person name="Lavrijsen P."/>
            <person name="Sunseri F."/>
            <person name="Falavigna A."/>
            <person name="Ye Y."/>
            <person name="Leebens-Mack J.H."/>
            <person name="Chen G."/>
        </authorList>
    </citation>
    <scope>NUCLEOTIDE SEQUENCE [LARGE SCALE GENOMIC DNA]</scope>
    <source>
        <strain evidence="3">cv. DH0086</strain>
    </source>
</reference>
<feature type="compositionally biased region" description="Basic residues" evidence="1">
    <location>
        <begin position="27"/>
        <end position="36"/>
    </location>
</feature>
<dbReference type="AlphaFoldDB" id="A0A5P1EM99"/>
<proteinExistence type="predicted"/>
<dbReference type="Proteomes" id="UP000243459">
    <property type="component" value="Chromosome 6"/>
</dbReference>
<evidence type="ECO:0000313" key="2">
    <source>
        <dbReference type="EMBL" id="ONK66783.1"/>
    </source>
</evidence>